<dbReference type="EMBL" id="JAGPXF010000004">
    <property type="protein sequence ID" value="KAH7245114.1"/>
    <property type="molecule type" value="Genomic_DNA"/>
</dbReference>
<sequence length="132" mass="15168">MHTEAAIESLPPEVRVLILESIASPIDFRSLATSSPVYLESFSTMFRDEYLLSQALLARRLQWVSRNFPHMDPTDIEEKVKSTVQSHLRDTDTQQWQGSLFMLCELYGLQQEISYAVAEYAVEAWKKLVNNA</sequence>
<dbReference type="AlphaFoldDB" id="A0A8K0RYL5"/>
<name>A0A8K0RYL5_9HYPO</name>
<dbReference type="OrthoDB" id="5304511at2759"/>
<comment type="caution">
    <text evidence="1">The sequence shown here is derived from an EMBL/GenBank/DDBJ whole genome shotgun (WGS) entry which is preliminary data.</text>
</comment>
<proteinExistence type="predicted"/>
<dbReference type="Proteomes" id="UP000813427">
    <property type="component" value="Unassembled WGS sequence"/>
</dbReference>
<evidence type="ECO:0000313" key="2">
    <source>
        <dbReference type="Proteomes" id="UP000813427"/>
    </source>
</evidence>
<reference evidence="1" key="1">
    <citation type="journal article" date="2021" name="Nat. Commun.">
        <title>Genetic determinants of endophytism in the Arabidopsis root mycobiome.</title>
        <authorList>
            <person name="Mesny F."/>
            <person name="Miyauchi S."/>
            <person name="Thiergart T."/>
            <person name="Pickel B."/>
            <person name="Atanasova L."/>
            <person name="Karlsson M."/>
            <person name="Huettel B."/>
            <person name="Barry K.W."/>
            <person name="Haridas S."/>
            <person name="Chen C."/>
            <person name="Bauer D."/>
            <person name="Andreopoulos W."/>
            <person name="Pangilinan J."/>
            <person name="LaButti K."/>
            <person name="Riley R."/>
            <person name="Lipzen A."/>
            <person name="Clum A."/>
            <person name="Drula E."/>
            <person name="Henrissat B."/>
            <person name="Kohler A."/>
            <person name="Grigoriev I.V."/>
            <person name="Martin F.M."/>
            <person name="Hacquard S."/>
        </authorList>
    </citation>
    <scope>NUCLEOTIDE SEQUENCE</scope>
    <source>
        <strain evidence="1">MPI-SDFR-AT-0068</strain>
    </source>
</reference>
<evidence type="ECO:0000313" key="1">
    <source>
        <dbReference type="EMBL" id="KAH7245114.1"/>
    </source>
</evidence>
<gene>
    <name evidence="1" type="ORF">BKA59DRAFT_454184</name>
</gene>
<keyword evidence="2" id="KW-1185">Reference proteome</keyword>
<accession>A0A8K0RYL5</accession>
<organism evidence="1 2">
    <name type="scientific">Fusarium tricinctum</name>
    <dbReference type="NCBI Taxonomy" id="61284"/>
    <lineage>
        <taxon>Eukaryota</taxon>
        <taxon>Fungi</taxon>
        <taxon>Dikarya</taxon>
        <taxon>Ascomycota</taxon>
        <taxon>Pezizomycotina</taxon>
        <taxon>Sordariomycetes</taxon>
        <taxon>Hypocreomycetidae</taxon>
        <taxon>Hypocreales</taxon>
        <taxon>Nectriaceae</taxon>
        <taxon>Fusarium</taxon>
        <taxon>Fusarium tricinctum species complex</taxon>
    </lineage>
</organism>
<protein>
    <submittedName>
        <fullName evidence="1">Uncharacterized protein</fullName>
    </submittedName>
</protein>